<sequence length="74" mass="8471">MGEIIILHYWHSLKQADEYIKMNQTGAFEWPVCRFRGKPYTYCTVGPEKPSSHNDFILIGIGTDADVVVGPELW</sequence>
<evidence type="ECO:0000313" key="1">
    <source>
        <dbReference type="EMBL" id="MFD1143684.1"/>
    </source>
</evidence>
<accession>A0ABW3QL02</accession>
<evidence type="ECO:0000313" key="2">
    <source>
        <dbReference type="Proteomes" id="UP001597116"/>
    </source>
</evidence>
<dbReference type="EMBL" id="JBHTLP010000018">
    <property type="protein sequence ID" value="MFD1143684.1"/>
    <property type="molecule type" value="Genomic_DNA"/>
</dbReference>
<reference evidence="2" key="1">
    <citation type="journal article" date="2019" name="Int. J. Syst. Evol. Microbiol.">
        <title>The Global Catalogue of Microorganisms (GCM) 10K type strain sequencing project: providing services to taxonomists for standard genome sequencing and annotation.</title>
        <authorList>
            <consortium name="The Broad Institute Genomics Platform"/>
            <consortium name="The Broad Institute Genome Sequencing Center for Infectious Disease"/>
            <person name="Wu L."/>
            <person name="Ma J."/>
        </authorList>
    </citation>
    <scope>NUCLEOTIDE SEQUENCE [LARGE SCALE GENOMIC DNA]</scope>
    <source>
        <strain evidence="2">CCUG 55608</strain>
    </source>
</reference>
<dbReference type="RefSeq" id="WP_379884622.1">
    <property type="nucleotide sequence ID" value="NZ_JBHTLP010000018.1"/>
</dbReference>
<proteinExistence type="predicted"/>
<comment type="caution">
    <text evidence="1">The sequence shown here is derived from an EMBL/GenBank/DDBJ whole genome shotgun (WGS) entry which is preliminary data.</text>
</comment>
<gene>
    <name evidence="1" type="ORF">ACFQ4C_21325</name>
</gene>
<organism evidence="1 2">
    <name type="scientific">Larkinella insperata</name>
    <dbReference type="NCBI Taxonomy" id="332158"/>
    <lineage>
        <taxon>Bacteria</taxon>
        <taxon>Pseudomonadati</taxon>
        <taxon>Bacteroidota</taxon>
        <taxon>Cytophagia</taxon>
        <taxon>Cytophagales</taxon>
        <taxon>Spirosomataceae</taxon>
        <taxon>Larkinella</taxon>
    </lineage>
</organism>
<dbReference type="Proteomes" id="UP001597116">
    <property type="component" value="Unassembled WGS sequence"/>
</dbReference>
<name>A0ABW3QL02_9BACT</name>
<keyword evidence="2" id="KW-1185">Reference proteome</keyword>
<protein>
    <submittedName>
        <fullName evidence="1">Uncharacterized protein</fullName>
    </submittedName>
</protein>